<organism evidence="3 4">
    <name type="scientific">Rhizodiscina lignyota</name>
    <dbReference type="NCBI Taxonomy" id="1504668"/>
    <lineage>
        <taxon>Eukaryota</taxon>
        <taxon>Fungi</taxon>
        <taxon>Dikarya</taxon>
        <taxon>Ascomycota</taxon>
        <taxon>Pezizomycotina</taxon>
        <taxon>Dothideomycetes</taxon>
        <taxon>Pleosporomycetidae</taxon>
        <taxon>Aulographales</taxon>
        <taxon>Rhizodiscinaceae</taxon>
        <taxon>Rhizodiscina</taxon>
    </lineage>
</organism>
<evidence type="ECO:0000256" key="1">
    <source>
        <dbReference type="SAM" id="MobiDB-lite"/>
    </source>
</evidence>
<gene>
    <name evidence="3" type="ORF">NA57DRAFT_64065</name>
</gene>
<accession>A0A9P4MAT1</accession>
<sequence length="770" mass="86619">MAASSRVAEKDEELGKRDDSYYKWHRRRTSGSLSSWNPLRYRKRRLLATCVVLLAVYLLFRMLRVDILMSPAFPSSSDTAENESDYGYTPGGPPVQPSGAPPKRELDRANPASKHYYNEVIKFYKLGASLHRISRTMGYRPNNHNILFAASSLQSVANLLPVACEMRRWDRNHVHVALFGRDDLSIEEIQEVNGVDKDTCDIFWHDARPDYAEYSTDLRAETGAVFAFKSINDFMHPQVLITDQLEQEDVFFQHSVKKAVQGQGHPLIQIPEGGVDKLMWMTRLDSESLKAWHKVSVDILVHAPPDSIGSLRRLMQSLSEADYTGLNYPRLIVELPAEVDYMTKFFLDELKWPPKQHDVLSHSNSLIIRHRIPSKKISAEEATVRFAESFYPTHADDSHVLVICPQAQVSPLYFQYLMYNILEYKYSRYQADGVSSLLGLSLDVPSTSLDGSASFVPPSTKDLPSGNPYKEPQDSPIPFLWEAPSSGAALYFGDKWIEIQSFLTNRIDARKKHHPKKKEVSAAFPAWVEYFLELIRARSYAMLYPGLESGESLVIVHEESFHVPEEFTEPTETPATRPAESDLEAFVTPATFPTSRDDYDASEEERPLLTSSARPLHQVLPFDADLPGLRLIPYLSSSGEKTSVANAARIAEAYADHFRREVGGCIDDANFKKGWKKRGVKGSAKDLFCWGDEGEDEWIIPKEEIAPNAGAGENGDESPGFMVGSRDASGRPREDSTDKGPVVMSRETEGEIKVPALDAMAERSDDSREV</sequence>
<comment type="caution">
    <text evidence="3">The sequence shown here is derived from an EMBL/GenBank/DDBJ whole genome shotgun (WGS) entry which is preliminary data.</text>
</comment>
<dbReference type="Proteomes" id="UP000799772">
    <property type="component" value="Unassembled WGS sequence"/>
</dbReference>
<name>A0A9P4MAT1_9PEZI</name>
<evidence type="ECO:0000313" key="3">
    <source>
        <dbReference type="EMBL" id="KAF2103585.1"/>
    </source>
</evidence>
<keyword evidence="4" id="KW-1185">Reference proteome</keyword>
<keyword evidence="2" id="KW-0472">Membrane</keyword>
<feature type="compositionally biased region" description="Basic and acidic residues" evidence="1">
    <location>
        <begin position="760"/>
        <end position="770"/>
    </location>
</feature>
<feature type="compositionally biased region" description="Basic and acidic residues" evidence="1">
    <location>
        <begin position="728"/>
        <end position="738"/>
    </location>
</feature>
<feature type="transmembrane region" description="Helical" evidence="2">
    <location>
        <begin position="46"/>
        <end position="63"/>
    </location>
</feature>
<protein>
    <recommendedName>
        <fullName evidence="5">Glycosyltransferase 2</fullName>
    </recommendedName>
</protein>
<keyword evidence="2" id="KW-0812">Transmembrane</keyword>
<feature type="region of interest" description="Disordered" evidence="1">
    <location>
        <begin position="75"/>
        <end position="108"/>
    </location>
</feature>
<dbReference type="PANTHER" id="PTHR33604:SF3">
    <property type="entry name" value="OSJNBA0004B13.7 PROTEIN"/>
    <property type="match status" value="1"/>
</dbReference>
<dbReference type="AlphaFoldDB" id="A0A9P4MAT1"/>
<reference evidence="3" key="1">
    <citation type="journal article" date="2020" name="Stud. Mycol.">
        <title>101 Dothideomycetes genomes: a test case for predicting lifestyles and emergence of pathogens.</title>
        <authorList>
            <person name="Haridas S."/>
            <person name="Albert R."/>
            <person name="Binder M."/>
            <person name="Bloem J."/>
            <person name="Labutti K."/>
            <person name="Salamov A."/>
            <person name="Andreopoulos B."/>
            <person name="Baker S."/>
            <person name="Barry K."/>
            <person name="Bills G."/>
            <person name="Bluhm B."/>
            <person name="Cannon C."/>
            <person name="Castanera R."/>
            <person name="Culley D."/>
            <person name="Daum C."/>
            <person name="Ezra D."/>
            <person name="Gonzalez J."/>
            <person name="Henrissat B."/>
            <person name="Kuo A."/>
            <person name="Liang C."/>
            <person name="Lipzen A."/>
            <person name="Lutzoni F."/>
            <person name="Magnuson J."/>
            <person name="Mondo S."/>
            <person name="Nolan M."/>
            <person name="Ohm R."/>
            <person name="Pangilinan J."/>
            <person name="Park H.-J."/>
            <person name="Ramirez L."/>
            <person name="Alfaro M."/>
            <person name="Sun H."/>
            <person name="Tritt A."/>
            <person name="Yoshinaga Y."/>
            <person name="Zwiers L.-H."/>
            <person name="Turgeon B."/>
            <person name="Goodwin S."/>
            <person name="Spatafora J."/>
            <person name="Crous P."/>
            <person name="Grigoriev I."/>
        </authorList>
    </citation>
    <scope>NUCLEOTIDE SEQUENCE</scope>
    <source>
        <strain evidence="3">CBS 133067</strain>
    </source>
</reference>
<feature type="region of interest" description="Disordered" evidence="1">
    <location>
        <begin position="707"/>
        <end position="770"/>
    </location>
</feature>
<evidence type="ECO:0000256" key="2">
    <source>
        <dbReference type="SAM" id="Phobius"/>
    </source>
</evidence>
<keyword evidence="2" id="KW-1133">Transmembrane helix</keyword>
<dbReference type="PANTHER" id="PTHR33604">
    <property type="entry name" value="OSJNBA0004B13.7 PROTEIN"/>
    <property type="match status" value="1"/>
</dbReference>
<evidence type="ECO:0000313" key="4">
    <source>
        <dbReference type="Proteomes" id="UP000799772"/>
    </source>
</evidence>
<proteinExistence type="predicted"/>
<dbReference type="OrthoDB" id="5397682at2759"/>
<feature type="compositionally biased region" description="Pro residues" evidence="1">
    <location>
        <begin position="91"/>
        <end position="100"/>
    </location>
</feature>
<dbReference type="EMBL" id="ML978122">
    <property type="protein sequence ID" value="KAF2103585.1"/>
    <property type="molecule type" value="Genomic_DNA"/>
</dbReference>
<evidence type="ECO:0008006" key="5">
    <source>
        <dbReference type="Google" id="ProtNLM"/>
    </source>
</evidence>